<dbReference type="Proteomes" id="UP001070352">
    <property type="component" value="Unassembled WGS sequence"/>
</dbReference>
<sequence length="265" mass="30654">MSERFDSLDKYYKTINSFDLASRILFWVNTVLTVAVYFLDGNDQAKSILTGLFIITTLLYFVADNSLGIFLIPGAEEKRRTHLLTNSFGVPLDNERTNKYYNNTLEPSLLKLGANVFENSLFASRVTSEMAKQERWKILFFVLVLVVSLMIRNTDIELISIVAQTIFTSTLLSSWVRLEVLRKKNKDIYKCLYDVFLLRRDGGGTNEESTYARILDCFVQYESAKAYSGVKQSSKIFFRINDEVTAEWEQTKRNLKIEERSTEEQ</sequence>
<feature type="transmembrane region" description="Helical" evidence="1">
    <location>
        <begin position="158"/>
        <end position="176"/>
    </location>
</feature>
<evidence type="ECO:0000313" key="3">
    <source>
        <dbReference type="Proteomes" id="UP001070352"/>
    </source>
</evidence>
<feature type="transmembrane region" description="Helical" evidence="1">
    <location>
        <begin position="51"/>
        <end position="72"/>
    </location>
</feature>
<dbReference type="EMBL" id="JALANJ010000053">
    <property type="protein sequence ID" value="MCY8123051.1"/>
    <property type="molecule type" value="Genomic_DNA"/>
</dbReference>
<protein>
    <submittedName>
        <fullName evidence="2">Uncharacterized protein</fullName>
    </submittedName>
</protein>
<feature type="transmembrane region" description="Helical" evidence="1">
    <location>
        <begin position="135"/>
        <end position="152"/>
    </location>
</feature>
<keyword evidence="1" id="KW-0812">Transmembrane</keyword>
<evidence type="ECO:0000313" key="2">
    <source>
        <dbReference type="EMBL" id="MCY8123051.1"/>
    </source>
</evidence>
<gene>
    <name evidence="2" type="ORF">MOC45_21150</name>
</gene>
<accession>A0A9Q4DV52</accession>
<keyword evidence="1" id="KW-0472">Membrane</keyword>
<name>A0A9Q4DV52_BACSC</name>
<dbReference type="AlphaFoldDB" id="A0A9Q4DV52"/>
<keyword evidence="1" id="KW-1133">Transmembrane helix</keyword>
<feature type="transmembrane region" description="Helical" evidence="1">
    <location>
        <begin position="20"/>
        <end position="39"/>
    </location>
</feature>
<comment type="caution">
    <text evidence="2">The sequence shown here is derived from an EMBL/GenBank/DDBJ whole genome shotgun (WGS) entry which is preliminary data.</text>
</comment>
<proteinExistence type="predicted"/>
<organism evidence="2 3">
    <name type="scientific">Bacillus spizizenii</name>
    <name type="common">Bacillus subtilis subsp. spizizenii</name>
    <dbReference type="NCBI Taxonomy" id="96241"/>
    <lineage>
        <taxon>Bacteria</taxon>
        <taxon>Bacillati</taxon>
        <taxon>Bacillota</taxon>
        <taxon>Bacilli</taxon>
        <taxon>Bacillales</taxon>
        <taxon>Bacillaceae</taxon>
        <taxon>Bacillus</taxon>
    </lineage>
</organism>
<evidence type="ECO:0000256" key="1">
    <source>
        <dbReference type="SAM" id="Phobius"/>
    </source>
</evidence>
<reference evidence="2" key="1">
    <citation type="submission" date="2022-02" db="EMBL/GenBank/DDBJ databases">
        <title>Crop Bioprotection Bacillus Genome Sequencing.</title>
        <authorList>
            <person name="Dunlap C."/>
        </authorList>
    </citation>
    <scope>NUCLEOTIDE SEQUENCE</scope>
    <source>
        <strain evidence="2">M18B4</strain>
    </source>
</reference>